<dbReference type="AlphaFoldDB" id="A0A5K7ZW22"/>
<proteinExistence type="predicted"/>
<name>A0A5K7ZW22_9BACT</name>
<dbReference type="RefSeq" id="WP_155324376.1">
    <property type="nucleotide sequence ID" value="NZ_AP021876.1"/>
</dbReference>
<reference evidence="1 2" key="1">
    <citation type="submission" date="2019-11" db="EMBL/GenBank/DDBJ databases">
        <title>Comparative genomics of hydrocarbon-degrading Desulfosarcina strains.</title>
        <authorList>
            <person name="Watanabe M."/>
            <person name="Kojima H."/>
            <person name="Fukui M."/>
        </authorList>
    </citation>
    <scope>NUCLEOTIDE SEQUENCE [LARGE SCALE GENOMIC DNA]</scope>
    <source>
        <strain evidence="1 2">28bB2T</strain>
    </source>
</reference>
<sequence>MRHKYLISRNLSKNRLEIREYAIIDKDLKRVAFSEIQKEHFSLLCEESYEHDEVVRGIDQGLSALVAILRTDNIFPIRPYATKIAETVKALYDVAEEDSAELLFDDIELVSA</sequence>
<dbReference type="KEGG" id="dov:DSCO28_50190"/>
<organism evidence="1 2">
    <name type="scientific">Desulfosarcina ovata subsp. sediminis</name>
    <dbReference type="NCBI Taxonomy" id="885957"/>
    <lineage>
        <taxon>Bacteria</taxon>
        <taxon>Pseudomonadati</taxon>
        <taxon>Thermodesulfobacteriota</taxon>
        <taxon>Desulfobacteria</taxon>
        <taxon>Desulfobacterales</taxon>
        <taxon>Desulfosarcinaceae</taxon>
        <taxon>Desulfosarcina</taxon>
    </lineage>
</organism>
<gene>
    <name evidence="1" type="ORF">DSCO28_50190</name>
</gene>
<dbReference type="Proteomes" id="UP000425960">
    <property type="component" value="Chromosome"/>
</dbReference>
<accession>A0A5K7ZW22</accession>
<evidence type="ECO:0000313" key="2">
    <source>
        <dbReference type="Proteomes" id="UP000425960"/>
    </source>
</evidence>
<dbReference type="EMBL" id="AP021876">
    <property type="protein sequence ID" value="BBO84453.1"/>
    <property type="molecule type" value="Genomic_DNA"/>
</dbReference>
<evidence type="ECO:0000313" key="1">
    <source>
        <dbReference type="EMBL" id="BBO84453.1"/>
    </source>
</evidence>
<protein>
    <submittedName>
        <fullName evidence="1">Uncharacterized protein</fullName>
    </submittedName>
</protein>